<sequence>MNPGSRKIFRAKPPDKGSFPLDHDGECKEYMKRYMKCLRENNNGNHLCRTESKDYLQCRMDRQLMAKEDFEKLGFHQSMQSQDHNIGQIDRDNIQNSTKSTS</sequence>
<gene>
    <name evidence="7" type="ORF">pdam_00008986</name>
</gene>
<dbReference type="GO" id="GO:0005758">
    <property type="term" value="C:mitochondrial intermembrane space"/>
    <property type="evidence" value="ECO:0007669"/>
    <property type="project" value="TreeGrafter"/>
</dbReference>
<feature type="region of interest" description="Disordered" evidence="6">
    <location>
        <begin position="77"/>
        <end position="102"/>
    </location>
</feature>
<feature type="region of interest" description="Disordered" evidence="6">
    <location>
        <begin position="1"/>
        <end position="22"/>
    </location>
</feature>
<evidence type="ECO:0000256" key="3">
    <source>
        <dbReference type="ARBA" id="ARBA00023157"/>
    </source>
</evidence>
<protein>
    <recommendedName>
        <fullName evidence="5">Cytochrome c oxidase assembly protein COX19</fullName>
    </recommendedName>
</protein>
<dbReference type="InterPro" id="IPR009069">
    <property type="entry name" value="Cys_alpha_HP_mot_SF"/>
</dbReference>
<evidence type="ECO:0000256" key="5">
    <source>
        <dbReference type="ARBA" id="ARBA00039385"/>
    </source>
</evidence>
<accession>A0A3M6T688</accession>
<dbReference type="PANTHER" id="PTHR21107">
    <property type="entry name" value="CYTOCHROME C OXIDASE ASSEMBLY PROTEIN COX19"/>
    <property type="match status" value="1"/>
</dbReference>
<evidence type="ECO:0000313" key="8">
    <source>
        <dbReference type="Proteomes" id="UP000275408"/>
    </source>
</evidence>
<comment type="caution">
    <text evidence="7">The sequence shown here is derived from an EMBL/GenBank/DDBJ whole genome shotgun (WGS) entry which is preliminary data.</text>
</comment>
<evidence type="ECO:0000256" key="1">
    <source>
        <dbReference type="ARBA" id="ARBA00004496"/>
    </source>
</evidence>
<evidence type="ECO:0000256" key="4">
    <source>
        <dbReference type="ARBA" id="ARBA00038223"/>
    </source>
</evidence>
<dbReference type="Proteomes" id="UP000275408">
    <property type="component" value="Unassembled WGS sequence"/>
</dbReference>
<dbReference type="EMBL" id="RCHS01004216">
    <property type="protein sequence ID" value="RMX36794.1"/>
    <property type="molecule type" value="Genomic_DNA"/>
</dbReference>
<evidence type="ECO:0000256" key="2">
    <source>
        <dbReference type="ARBA" id="ARBA00022490"/>
    </source>
</evidence>
<proteinExistence type="inferred from homology"/>
<name>A0A3M6T688_POCDA</name>
<dbReference type="PROSITE" id="PS51808">
    <property type="entry name" value="CHCH"/>
    <property type="match status" value="1"/>
</dbReference>
<comment type="similarity">
    <text evidence="4">Belongs to the COX19 family.</text>
</comment>
<dbReference type="InterPro" id="IPR051383">
    <property type="entry name" value="COX19"/>
</dbReference>
<reference evidence="7 8" key="1">
    <citation type="journal article" date="2018" name="Sci. Rep.">
        <title>Comparative analysis of the Pocillopora damicornis genome highlights role of immune system in coral evolution.</title>
        <authorList>
            <person name="Cunning R."/>
            <person name="Bay R.A."/>
            <person name="Gillette P."/>
            <person name="Baker A.C."/>
            <person name="Traylor-Knowles N."/>
        </authorList>
    </citation>
    <scope>NUCLEOTIDE SEQUENCE [LARGE SCALE GENOMIC DNA]</scope>
    <source>
        <strain evidence="7">RSMAS</strain>
        <tissue evidence="7">Whole animal</tissue>
    </source>
</reference>
<dbReference type="SUPFAM" id="SSF47072">
    <property type="entry name" value="Cysteine alpha-hairpin motif"/>
    <property type="match status" value="1"/>
</dbReference>
<dbReference type="AlphaFoldDB" id="A0A3M6T688"/>
<dbReference type="GO" id="GO:0033617">
    <property type="term" value="P:mitochondrial respiratory chain complex IV assembly"/>
    <property type="evidence" value="ECO:0007669"/>
    <property type="project" value="TreeGrafter"/>
</dbReference>
<evidence type="ECO:0000313" key="7">
    <source>
        <dbReference type="EMBL" id="RMX36794.1"/>
    </source>
</evidence>
<evidence type="ECO:0000256" key="6">
    <source>
        <dbReference type="SAM" id="MobiDB-lite"/>
    </source>
</evidence>
<comment type="subcellular location">
    <subcellularLocation>
        <location evidence="1">Cytoplasm</location>
    </subcellularLocation>
</comment>
<keyword evidence="2" id="KW-0963">Cytoplasm</keyword>
<organism evidence="7 8">
    <name type="scientific">Pocillopora damicornis</name>
    <name type="common">Cauliflower coral</name>
    <name type="synonym">Millepora damicornis</name>
    <dbReference type="NCBI Taxonomy" id="46731"/>
    <lineage>
        <taxon>Eukaryota</taxon>
        <taxon>Metazoa</taxon>
        <taxon>Cnidaria</taxon>
        <taxon>Anthozoa</taxon>
        <taxon>Hexacorallia</taxon>
        <taxon>Scleractinia</taxon>
        <taxon>Astrocoeniina</taxon>
        <taxon>Pocilloporidae</taxon>
        <taxon>Pocillopora</taxon>
    </lineage>
</organism>
<dbReference type="STRING" id="46731.A0A3M6T688"/>
<keyword evidence="3" id="KW-1015">Disulfide bond</keyword>
<keyword evidence="8" id="KW-1185">Reference proteome</keyword>
<dbReference type="PANTHER" id="PTHR21107:SF2">
    <property type="entry name" value="CYTOCHROME C OXIDASE ASSEMBLY PROTEIN COX19"/>
    <property type="match status" value="1"/>
</dbReference>
<dbReference type="OrthoDB" id="268594at2759"/>